<evidence type="ECO:0000256" key="4">
    <source>
        <dbReference type="ARBA" id="ARBA00023253"/>
    </source>
</evidence>
<dbReference type="Gramene" id="Pp3c22_2330V3.1">
    <property type="protein sequence ID" value="Pp3c22_2330V3.1"/>
    <property type="gene ID" value="Pp3c22_2330"/>
</dbReference>
<organism evidence="8">
    <name type="scientific">Physcomitrium patens</name>
    <name type="common">Spreading-leaved earth moss</name>
    <name type="synonym">Physcomitrella patens</name>
    <dbReference type="NCBI Taxonomy" id="3218"/>
    <lineage>
        <taxon>Eukaryota</taxon>
        <taxon>Viridiplantae</taxon>
        <taxon>Streptophyta</taxon>
        <taxon>Embryophyta</taxon>
        <taxon>Bryophyta</taxon>
        <taxon>Bryophytina</taxon>
        <taxon>Bryopsida</taxon>
        <taxon>Funariidae</taxon>
        <taxon>Funariales</taxon>
        <taxon>Funariaceae</taxon>
        <taxon>Physcomitrium</taxon>
    </lineage>
</organism>
<sequence length="594" mass="65515">MAQSAWWLWKTTHLRVKIVLAVLATVVLVSAGTVPLLSENKYVFNSLNYSVIRNPGSPRVIAIFVNDTAERSLDLPSDLFDLPKLDHKSSSGSNTFENTSLDGASSGGSNFDTNDLSPSPSPEPSSSAVIYEDDTFLAPLLSAGVGAGNQLMEYITAAGISRALNRTLCLPPFFFGPSKHKGISARVNGGMMWEDRYNVSSLSRFTRVASFEHCLEQCHHTLDTNVYLRPSLEPIVRGWDNYEYANESWNMNWEFLKWQSLKDISDTFDVDDLRCVGVSALFPGLRWRGAVLAVSAFLQPSLSISEAADILQTHAIGKNTPYMAVHWRFEESSCAKHSIGLCFLRCTDGSVIATGLRPHSKASLKMPMTKCRKGTQFRAIGLSKMDIVSAIEDRAANHSLSTIYMATDGWIRGTKGLALVKEVVLLLRNRGLSVIGLWNITGLPNFADGTYYDPYLTMGGRHVMNSQQIAVVEQEICVRSTVFLGSGLSTWSLAVFRNRLAKRRSEEILTKVPNAYKVDLKARDEIVIEALLKDDHAAGLQCQYTRFMRVNETAETANPTAETSADEFPDGWLDVEACEGRVGRGGHCEVGDCI</sequence>
<reference evidence="9" key="3">
    <citation type="submission" date="2020-12" db="UniProtKB">
        <authorList>
            <consortium name="EnsemblPlants"/>
        </authorList>
    </citation>
    <scope>IDENTIFICATION</scope>
</reference>
<dbReference type="InterPro" id="IPR045130">
    <property type="entry name" value="OFUT2-like"/>
</dbReference>
<evidence type="ECO:0000256" key="1">
    <source>
        <dbReference type="ARBA" id="ARBA00007737"/>
    </source>
</evidence>
<gene>
    <name evidence="9" type="primary">LOC112274737</name>
    <name evidence="8" type="ORF">PHYPA_026608</name>
</gene>
<keyword evidence="5" id="KW-0119">Carbohydrate metabolism</keyword>
<dbReference type="Gene3D" id="3.40.50.11350">
    <property type="match status" value="1"/>
</dbReference>
<dbReference type="PANTHER" id="PTHR13398">
    <property type="entry name" value="GDP-FUCOSE PROTEIN O-FUCOSYLTRANSFERASE 2"/>
    <property type="match status" value="1"/>
</dbReference>
<feature type="compositionally biased region" description="Polar residues" evidence="7">
    <location>
        <begin position="90"/>
        <end position="116"/>
    </location>
</feature>
<reference evidence="8 10" key="2">
    <citation type="journal article" date="2018" name="Plant J.">
        <title>The Physcomitrella patens chromosome-scale assembly reveals moss genome structure and evolution.</title>
        <authorList>
            <person name="Lang D."/>
            <person name="Ullrich K.K."/>
            <person name="Murat F."/>
            <person name="Fuchs J."/>
            <person name="Jenkins J."/>
            <person name="Haas F.B."/>
            <person name="Piednoel M."/>
            <person name="Gundlach H."/>
            <person name="Van Bel M."/>
            <person name="Meyberg R."/>
            <person name="Vives C."/>
            <person name="Morata J."/>
            <person name="Symeonidi A."/>
            <person name="Hiss M."/>
            <person name="Muchero W."/>
            <person name="Kamisugi Y."/>
            <person name="Saleh O."/>
            <person name="Blanc G."/>
            <person name="Decker E.L."/>
            <person name="van Gessel N."/>
            <person name="Grimwood J."/>
            <person name="Hayes R.D."/>
            <person name="Graham S.W."/>
            <person name="Gunter L.E."/>
            <person name="McDaniel S.F."/>
            <person name="Hoernstein S.N.W."/>
            <person name="Larsson A."/>
            <person name="Li F.W."/>
            <person name="Perroud P.F."/>
            <person name="Phillips J."/>
            <person name="Ranjan P."/>
            <person name="Rokshar D.S."/>
            <person name="Rothfels C.J."/>
            <person name="Schneider L."/>
            <person name="Shu S."/>
            <person name="Stevenson D.W."/>
            <person name="Thummler F."/>
            <person name="Tillich M."/>
            <person name="Villarreal Aguilar J.C."/>
            <person name="Widiez T."/>
            <person name="Wong G.K."/>
            <person name="Wymore A."/>
            <person name="Zhang Y."/>
            <person name="Zimmer A.D."/>
            <person name="Quatrano R.S."/>
            <person name="Mayer K.F.X."/>
            <person name="Goodstein D."/>
            <person name="Casacuberta J.M."/>
            <person name="Vandepoele K."/>
            <person name="Reski R."/>
            <person name="Cuming A.C."/>
            <person name="Tuskan G.A."/>
            <person name="Maumus F."/>
            <person name="Salse J."/>
            <person name="Schmutz J."/>
            <person name="Rensing S.A."/>
        </authorList>
    </citation>
    <scope>NUCLEOTIDE SEQUENCE [LARGE SCALE GENOMIC DNA]</scope>
    <source>
        <strain evidence="9 10">cv. Gransden 2004</strain>
    </source>
</reference>
<evidence type="ECO:0000256" key="6">
    <source>
        <dbReference type="ARBA" id="ARBA00030350"/>
    </source>
</evidence>
<evidence type="ECO:0000313" key="10">
    <source>
        <dbReference type="Proteomes" id="UP000006727"/>
    </source>
</evidence>
<dbReference type="EnsemblPlants" id="Pp3c22_2330V3.2">
    <property type="protein sequence ID" value="Pp3c22_2330V3.2"/>
    <property type="gene ID" value="Pp3c22_2330"/>
</dbReference>
<dbReference type="GeneID" id="112274737"/>
<dbReference type="PaxDb" id="3218-PP1S162_31V6.1"/>
<accession>A0A2K1ILY8</accession>
<dbReference type="AlphaFoldDB" id="A0A2K1ILY8"/>
<dbReference type="RefSeq" id="XP_024360217.1">
    <property type="nucleotide sequence ID" value="XM_024504449.2"/>
</dbReference>
<dbReference type="EnsemblPlants" id="Pp3c22_2330V3.1">
    <property type="protein sequence ID" value="Pp3c22_2330V3.1"/>
    <property type="gene ID" value="Pp3c22_2330"/>
</dbReference>
<keyword evidence="4" id="KW-0294">Fucose metabolism</keyword>
<reference evidence="8 10" key="1">
    <citation type="journal article" date="2008" name="Science">
        <title>The Physcomitrella genome reveals evolutionary insights into the conquest of land by plants.</title>
        <authorList>
            <person name="Rensing S."/>
            <person name="Lang D."/>
            <person name="Zimmer A."/>
            <person name="Terry A."/>
            <person name="Salamov A."/>
            <person name="Shapiro H."/>
            <person name="Nishiyama T."/>
            <person name="Perroud P.-F."/>
            <person name="Lindquist E."/>
            <person name="Kamisugi Y."/>
            <person name="Tanahashi T."/>
            <person name="Sakakibara K."/>
            <person name="Fujita T."/>
            <person name="Oishi K."/>
            <person name="Shin-I T."/>
            <person name="Kuroki Y."/>
            <person name="Toyoda A."/>
            <person name="Suzuki Y."/>
            <person name="Hashimoto A."/>
            <person name="Yamaguchi K."/>
            <person name="Sugano A."/>
            <person name="Kohara Y."/>
            <person name="Fujiyama A."/>
            <person name="Anterola A."/>
            <person name="Aoki S."/>
            <person name="Ashton N."/>
            <person name="Barbazuk W.B."/>
            <person name="Barker E."/>
            <person name="Bennetzen J."/>
            <person name="Bezanilla M."/>
            <person name="Blankenship R."/>
            <person name="Cho S.H."/>
            <person name="Dutcher S."/>
            <person name="Estelle M."/>
            <person name="Fawcett J.A."/>
            <person name="Gundlach H."/>
            <person name="Hanada K."/>
            <person name="Heyl A."/>
            <person name="Hicks K.A."/>
            <person name="Hugh J."/>
            <person name="Lohr M."/>
            <person name="Mayer K."/>
            <person name="Melkozernov A."/>
            <person name="Murata T."/>
            <person name="Nelson D."/>
            <person name="Pils B."/>
            <person name="Prigge M."/>
            <person name="Reiss B."/>
            <person name="Renner T."/>
            <person name="Rombauts S."/>
            <person name="Rushton P."/>
            <person name="Sanderfoot A."/>
            <person name="Schween G."/>
            <person name="Shiu S.-H."/>
            <person name="Stueber K."/>
            <person name="Theodoulou F.L."/>
            <person name="Tu H."/>
            <person name="Van de Peer Y."/>
            <person name="Verrier P.J."/>
            <person name="Waters E."/>
            <person name="Wood A."/>
            <person name="Yang L."/>
            <person name="Cove D."/>
            <person name="Cuming A."/>
            <person name="Hasebe M."/>
            <person name="Lucas S."/>
            <person name="Mishler D.B."/>
            <person name="Reski R."/>
            <person name="Grigoriev I."/>
            <person name="Quatrano R.S."/>
            <person name="Boore J.L."/>
        </authorList>
    </citation>
    <scope>NUCLEOTIDE SEQUENCE [LARGE SCALE GENOMIC DNA]</scope>
    <source>
        <strain evidence="9 10">cv. Gransden 2004</strain>
    </source>
</reference>
<feature type="region of interest" description="Disordered" evidence="7">
    <location>
        <begin position="88"/>
        <end position="127"/>
    </location>
</feature>
<dbReference type="CDD" id="cd11296">
    <property type="entry name" value="O-FucT_like"/>
    <property type="match status" value="1"/>
</dbReference>
<dbReference type="KEGG" id="ppp:112274737"/>
<dbReference type="GO" id="GO:0046922">
    <property type="term" value="F:peptide-O-fucosyltransferase activity"/>
    <property type="evidence" value="ECO:0000318"/>
    <property type="project" value="GO_Central"/>
</dbReference>
<dbReference type="Pfam" id="PF10250">
    <property type="entry name" value="O-FucT"/>
    <property type="match status" value="1"/>
</dbReference>
<keyword evidence="3" id="KW-0808">Transferase</keyword>
<protein>
    <recommendedName>
        <fullName evidence="6">O-fucosyltransferase family protein</fullName>
    </recommendedName>
</protein>
<keyword evidence="2" id="KW-0328">Glycosyltransferase</keyword>
<dbReference type="Proteomes" id="UP000006727">
    <property type="component" value="Chromosome 22"/>
</dbReference>
<comment type="similarity">
    <text evidence="1">Belongs to the glycosyltransferase GT106 family.</text>
</comment>
<evidence type="ECO:0000256" key="3">
    <source>
        <dbReference type="ARBA" id="ARBA00022679"/>
    </source>
</evidence>
<proteinExistence type="inferred from homology"/>
<name>A0A2K1ILY8_PHYPA</name>
<dbReference type="PANTHER" id="PTHR13398:SF8">
    <property type="entry name" value="O-FUCOSYLTRANSFERASE FAMILY PROTEIN"/>
    <property type="match status" value="1"/>
</dbReference>
<evidence type="ECO:0000256" key="2">
    <source>
        <dbReference type="ARBA" id="ARBA00022676"/>
    </source>
</evidence>
<evidence type="ECO:0000313" key="9">
    <source>
        <dbReference type="EnsemblPlants" id="Pp3c22_2330V3.1"/>
    </source>
</evidence>
<dbReference type="GO" id="GO:0006004">
    <property type="term" value="P:fucose metabolic process"/>
    <property type="evidence" value="ECO:0007669"/>
    <property type="project" value="UniProtKB-KW"/>
</dbReference>
<evidence type="ECO:0000256" key="5">
    <source>
        <dbReference type="ARBA" id="ARBA00023277"/>
    </source>
</evidence>
<keyword evidence="10" id="KW-1185">Reference proteome</keyword>
<dbReference type="OrthoDB" id="1851538at2759"/>
<dbReference type="EMBL" id="ABEU02000022">
    <property type="protein sequence ID" value="PNR30292.1"/>
    <property type="molecule type" value="Genomic_DNA"/>
</dbReference>
<dbReference type="Gramene" id="Pp3c22_2330V3.2">
    <property type="protein sequence ID" value="Pp3c22_2330V3.2"/>
    <property type="gene ID" value="Pp3c22_2330"/>
</dbReference>
<evidence type="ECO:0000313" key="8">
    <source>
        <dbReference type="EMBL" id="PNR30292.1"/>
    </source>
</evidence>
<dbReference type="InterPro" id="IPR019378">
    <property type="entry name" value="GDP-Fuc_O-FucTrfase"/>
</dbReference>
<evidence type="ECO:0000256" key="7">
    <source>
        <dbReference type="SAM" id="MobiDB-lite"/>
    </source>
</evidence>